<accession>A0ABY4RMB8</accession>
<name>A0ABY4RMB8_9BACL</name>
<reference evidence="2" key="1">
    <citation type="submission" date="2018-02" db="EMBL/GenBank/DDBJ databases">
        <authorList>
            <person name="Kim S.-K."/>
            <person name="Jung H.-I."/>
            <person name="Lee S.-W."/>
        </authorList>
    </citation>
    <scope>NUCLEOTIDE SEQUENCE</scope>
    <source>
        <strain evidence="2">SK3146</strain>
    </source>
</reference>
<dbReference type="Pfam" id="PF03781">
    <property type="entry name" value="FGE-sulfatase"/>
    <property type="match status" value="1"/>
</dbReference>
<dbReference type="EMBL" id="CP027059">
    <property type="protein sequence ID" value="UQZ83303.1"/>
    <property type="molecule type" value="Genomic_DNA"/>
</dbReference>
<dbReference type="RefSeq" id="WP_249865349.1">
    <property type="nucleotide sequence ID" value="NZ_CP027059.1"/>
</dbReference>
<sequence>MSNQRNNDMIFDNAGKPSMMVRIPKFNLSDVIDGAPDTPHPAFVVGGKEVPEIWVSKYQNVIVGGKAYSLPFQQPAVGVNYDQAREACESKGPGWHLISNAEWAAIALWAKKNGTLPRGNNNWGNDHAHEDERGETFDQRKVLTGSGPASWSHDGTPEGVYDLNGNVWEWVSGLRLADGEIQVIPGNDVALQPDQSPTSEEWTAIASDGYSLKYAELDDDIQLTIGTAGGYGGCSFSELKADTEVPFLVQALGLFPADDEPLTDWFWMDAEESEQLPIRGGSWNNGATAGVFALDLGYPRSLVNTPVGFRSAFVPGI</sequence>
<dbReference type="InterPro" id="IPR042095">
    <property type="entry name" value="SUMF_sf"/>
</dbReference>
<dbReference type="Gene3D" id="3.90.1580.10">
    <property type="entry name" value="paralog of FGE (formylglycine-generating enzyme)"/>
    <property type="match status" value="1"/>
</dbReference>
<evidence type="ECO:0000313" key="3">
    <source>
        <dbReference type="Proteomes" id="UP001057134"/>
    </source>
</evidence>
<dbReference type="Proteomes" id="UP001057134">
    <property type="component" value="Chromosome"/>
</dbReference>
<feature type="domain" description="Sulfatase-modifying factor enzyme-like" evidence="1">
    <location>
        <begin position="69"/>
        <end position="172"/>
    </location>
</feature>
<proteinExistence type="predicted"/>
<gene>
    <name evidence="2" type="ORF">SK3146_02490</name>
</gene>
<evidence type="ECO:0000313" key="2">
    <source>
        <dbReference type="EMBL" id="UQZ83303.1"/>
    </source>
</evidence>
<organism evidence="2 3">
    <name type="scientific">Paenibacillus konkukensis</name>
    <dbReference type="NCBI Taxonomy" id="2020716"/>
    <lineage>
        <taxon>Bacteria</taxon>
        <taxon>Bacillati</taxon>
        <taxon>Bacillota</taxon>
        <taxon>Bacilli</taxon>
        <taxon>Bacillales</taxon>
        <taxon>Paenibacillaceae</taxon>
        <taxon>Paenibacillus</taxon>
    </lineage>
</organism>
<dbReference type="SUPFAM" id="SSF56436">
    <property type="entry name" value="C-type lectin-like"/>
    <property type="match status" value="1"/>
</dbReference>
<protein>
    <submittedName>
        <fullName evidence="2">Formylglycine-generating sulfatase enzyme</fullName>
    </submittedName>
</protein>
<reference evidence="2" key="2">
    <citation type="journal article" date="2021" name="J Anim Sci Technol">
        <title>Complete genome sequence of Paenibacillus konkukensis sp. nov. SK3146 as a potential probiotic strain.</title>
        <authorList>
            <person name="Jung H.I."/>
            <person name="Park S."/>
            <person name="Niu K.M."/>
            <person name="Lee S.W."/>
            <person name="Kothari D."/>
            <person name="Yi K.J."/>
            <person name="Kim S.K."/>
        </authorList>
    </citation>
    <scope>NUCLEOTIDE SEQUENCE</scope>
    <source>
        <strain evidence="2">SK3146</strain>
    </source>
</reference>
<dbReference type="InterPro" id="IPR005532">
    <property type="entry name" value="SUMF_dom"/>
</dbReference>
<keyword evidence="3" id="KW-1185">Reference proteome</keyword>
<dbReference type="InterPro" id="IPR016187">
    <property type="entry name" value="CTDL_fold"/>
</dbReference>
<evidence type="ECO:0000259" key="1">
    <source>
        <dbReference type="Pfam" id="PF03781"/>
    </source>
</evidence>